<dbReference type="EMBL" id="BAAAEI010000022">
    <property type="protein sequence ID" value="GAA0367777.1"/>
    <property type="molecule type" value="Genomic_DNA"/>
</dbReference>
<evidence type="ECO:0000313" key="3">
    <source>
        <dbReference type="Proteomes" id="UP001501757"/>
    </source>
</evidence>
<dbReference type="InterPro" id="IPR009270">
    <property type="entry name" value="DUF927"/>
</dbReference>
<dbReference type="RefSeq" id="WP_343846680.1">
    <property type="nucleotide sequence ID" value="NZ_BAAAEI010000022.1"/>
</dbReference>
<name>A0ABN0XM52_9ALTE</name>
<evidence type="ECO:0000313" key="2">
    <source>
        <dbReference type="EMBL" id="GAA0367777.1"/>
    </source>
</evidence>
<organism evidence="2 3">
    <name type="scientific">Bowmanella denitrificans</name>
    <dbReference type="NCBI Taxonomy" id="366582"/>
    <lineage>
        <taxon>Bacteria</taxon>
        <taxon>Pseudomonadati</taxon>
        <taxon>Pseudomonadota</taxon>
        <taxon>Gammaproteobacteria</taxon>
        <taxon>Alteromonadales</taxon>
        <taxon>Alteromonadaceae</taxon>
        <taxon>Bowmanella</taxon>
    </lineage>
</organism>
<reference evidence="2 3" key="1">
    <citation type="journal article" date="2019" name="Int. J. Syst. Evol. Microbiol.">
        <title>The Global Catalogue of Microorganisms (GCM) 10K type strain sequencing project: providing services to taxonomists for standard genome sequencing and annotation.</title>
        <authorList>
            <consortium name="The Broad Institute Genomics Platform"/>
            <consortium name="The Broad Institute Genome Sequencing Center for Infectious Disease"/>
            <person name="Wu L."/>
            <person name="Ma J."/>
        </authorList>
    </citation>
    <scope>NUCLEOTIDE SEQUENCE [LARGE SCALE GENOMIC DNA]</scope>
    <source>
        <strain evidence="2 3">JCM 13378</strain>
    </source>
</reference>
<keyword evidence="3" id="KW-1185">Reference proteome</keyword>
<protein>
    <recommendedName>
        <fullName evidence="1">DUF927 domain-containing protein</fullName>
    </recommendedName>
</protein>
<dbReference type="Proteomes" id="UP001501757">
    <property type="component" value="Unassembled WGS sequence"/>
</dbReference>
<gene>
    <name evidence="2" type="ORF">GCM10009092_35090</name>
</gene>
<comment type="caution">
    <text evidence="2">The sequence shown here is derived from an EMBL/GenBank/DDBJ whole genome shotgun (WGS) entry which is preliminary data.</text>
</comment>
<accession>A0ABN0XM52</accession>
<evidence type="ECO:0000259" key="1">
    <source>
        <dbReference type="Pfam" id="PF06048"/>
    </source>
</evidence>
<proteinExistence type="predicted"/>
<dbReference type="Pfam" id="PF06048">
    <property type="entry name" value="DUF927"/>
    <property type="match status" value="1"/>
</dbReference>
<feature type="domain" description="DUF927" evidence="1">
    <location>
        <begin position="16"/>
        <end position="274"/>
    </location>
</feature>
<sequence length="560" mass="63149">MYELRENGLFITHQDAEPKFLCGPIRVLAITRDGENKRNYGLLIEWVNLDGVKLQHVFPRRQIINDYGRHLKEVLIDTGLSVSNRPKTWDQIITYLNHANPAERYISATQTGWVNKSFVTPDWCVGRETEQVIYAGDVSDMLIRSGSISDWQQSVAILCINNPMLVFAVCAGIAAPLLHWLKWPSCGIHLYGKSKIAKTTVLNLAASLYSDSSYAYSWRSTANGLEVIASSHNDMLLCLDELHQAQAEDVDQAIYMLANGMSKIRSNQDGSLGNKRSWRLLYFSTGEVGLEEKLSAIQKSVKAGQEIRFLEVPASRRFGIFDDLHGHDSIQSFSRAIWRGIDQSHGSFMPAWVQTVSEIEALGEFLESAISRYQMLWSSTNEGNQVKEAIKRFALLAVAGELAIKSGLLPWPTGEAEKSVRVAFEAWLEARGSSADSEDEKLARQLPIALKRWRLQLVQPGTTLSSNHAGYWVKDGDEVSWLLTREAFVKGLNLPYKNQLSQCVQYLKERGWLIQNEDRGTFKKQIEGGLRGGRYFKLLPNRIIQELKLDIQLSHATFPS</sequence>